<evidence type="ECO:0000259" key="6">
    <source>
        <dbReference type="PROSITE" id="PS50835"/>
    </source>
</evidence>
<dbReference type="FunFam" id="2.60.40.10:FF:001090">
    <property type="entry name" value="T cell receptor beta constant 1"/>
    <property type="match status" value="1"/>
</dbReference>
<dbReference type="SMART" id="SM00407">
    <property type="entry name" value="IGc1"/>
    <property type="match status" value="1"/>
</dbReference>
<proteinExistence type="predicted"/>
<name>A0A452U6S4_URSMA</name>
<feature type="domain" description="Ig-like" evidence="6">
    <location>
        <begin position="111"/>
        <end position="201"/>
    </location>
</feature>
<dbReference type="InterPro" id="IPR013783">
    <property type="entry name" value="Ig-like_fold"/>
</dbReference>
<accession>A0A452U6S4</accession>
<dbReference type="CDD" id="cd05769">
    <property type="entry name" value="IgC1_TCR_beta"/>
    <property type="match status" value="1"/>
</dbReference>
<evidence type="ECO:0000256" key="4">
    <source>
        <dbReference type="SAM" id="Phobius"/>
    </source>
</evidence>
<evidence type="ECO:0000256" key="2">
    <source>
        <dbReference type="ARBA" id="ARBA00022859"/>
    </source>
</evidence>
<keyword evidence="2" id="KW-0391">Immunity</keyword>
<keyword evidence="4" id="KW-1133">Transmembrane helix</keyword>
<dbReference type="InterPro" id="IPR003597">
    <property type="entry name" value="Ig_C1-set"/>
</dbReference>
<dbReference type="Pfam" id="PF07686">
    <property type="entry name" value="V-set"/>
    <property type="match status" value="1"/>
</dbReference>
<evidence type="ECO:0000313" key="7">
    <source>
        <dbReference type="Ensembl" id="ENSUMAP00000016453"/>
    </source>
</evidence>
<dbReference type="GO" id="GO:0042101">
    <property type="term" value="C:T cell receptor complex"/>
    <property type="evidence" value="ECO:0007669"/>
    <property type="project" value="UniProtKB-ARBA"/>
</dbReference>
<dbReference type="Ensembl" id="ENSUMAT00000019461.1">
    <property type="protein sequence ID" value="ENSUMAP00000016455.1"/>
    <property type="gene ID" value="ENSUMAG00000012093.1"/>
</dbReference>
<dbReference type="InterPro" id="IPR007110">
    <property type="entry name" value="Ig-like_dom"/>
</dbReference>
<dbReference type="PANTHER" id="PTHR23268">
    <property type="entry name" value="T-CELL RECEPTOR BETA CHAIN"/>
    <property type="match status" value="1"/>
</dbReference>
<keyword evidence="4" id="KW-0472">Membrane</keyword>
<dbReference type="GO" id="GO:0002376">
    <property type="term" value="P:immune system process"/>
    <property type="evidence" value="ECO:0007669"/>
    <property type="project" value="UniProtKB-KW"/>
</dbReference>
<feature type="chain" id="PRO_5035121716" description="Ig-like domain-containing protein" evidence="5">
    <location>
        <begin position="22"/>
        <end position="280"/>
    </location>
</feature>
<keyword evidence="3" id="KW-0325">Glycoprotein</keyword>
<keyword evidence="4" id="KW-0812">Transmembrane</keyword>
<evidence type="ECO:0000256" key="3">
    <source>
        <dbReference type="ARBA" id="ARBA00023180"/>
    </source>
</evidence>
<dbReference type="Pfam" id="PF07654">
    <property type="entry name" value="C1-set"/>
    <property type="match status" value="1"/>
</dbReference>
<dbReference type="AlphaFoldDB" id="A0A452U6S4"/>
<dbReference type="SUPFAM" id="SSF48726">
    <property type="entry name" value="Immunoglobulin"/>
    <property type="match status" value="2"/>
</dbReference>
<organism evidence="7">
    <name type="scientific">Ursus maritimus</name>
    <name type="common">Polar bear</name>
    <name type="synonym">Thalarctos maritimus</name>
    <dbReference type="NCBI Taxonomy" id="29073"/>
    <lineage>
        <taxon>Eukaryota</taxon>
        <taxon>Metazoa</taxon>
        <taxon>Chordata</taxon>
        <taxon>Craniata</taxon>
        <taxon>Vertebrata</taxon>
        <taxon>Euteleostomi</taxon>
        <taxon>Mammalia</taxon>
        <taxon>Eutheria</taxon>
        <taxon>Laurasiatheria</taxon>
        <taxon>Carnivora</taxon>
        <taxon>Caniformia</taxon>
        <taxon>Ursidae</taxon>
        <taxon>Ursus</taxon>
    </lineage>
</organism>
<sequence length="280" mass="31627">MGSRLLGWVALCLLGAAPLDTAVVQTPKYLIAQTGDKKYLKCEQRLGHDTMYWYKQDSENGPKIMFIYDNKEQLLNDTVPRRFLPETPDKTRLNLHVDSLETEDLGKVKPPTVTVFEPSEAETSRTQKATLVCLATGFYPDHVELSWWVNGKEVQNGVSTDPQPYRERPNDNSSNYCLSSRLRVSSVFWHNPRNHFRCQVQFHGLGDDDKWDDPTRPKPVTQNISAEAWGRADCGFTSVSYQQGILSATILYEILLGKATLYAVLVSALVLMAKVKRKGS</sequence>
<dbReference type="PANTHER" id="PTHR23268:SF92">
    <property type="entry name" value="T CELL RECEPTOR BETA VARIABLE 3-1"/>
    <property type="match status" value="1"/>
</dbReference>
<feature type="transmembrane region" description="Helical" evidence="4">
    <location>
        <begin position="250"/>
        <end position="273"/>
    </location>
</feature>
<dbReference type="PROSITE" id="PS50835">
    <property type="entry name" value="IG_LIKE"/>
    <property type="match status" value="1"/>
</dbReference>
<keyword evidence="1 5" id="KW-0732">Signal</keyword>
<dbReference type="InterPro" id="IPR036179">
    <property type="entry name" value="Ig-like_dom_sf"/>
</dbReference>
<evidence type="ECO:0000256" key="1">
    <source>
        <dbReference type="ARBA" id="ARBA00022729"/>
    </source>
</evidence>
<reference evidence="7" key="1">
    <citation type="submission" date="2019-03" db="UniProtKB">
        <authorList>
            <consortium name="Ensembl"/>
        </authorList>
    </citation>
    <scope>IDENTIFICATION</scope>
</reference>
<dbReference type="Ensembl" id="ENSUMAT00000019459.1">
    <property type="protein sequence ID" value="ENSUMAP00000016453.1"/>
    <property type="gene ID" value="ENSUMAG00000012093.1"/>
</dbReference>
<feature type="signal peptide" evidence="5">
    <location>
        <begin position="1"/>
        <end position="21"/>
    </location>
</feature>
<dbReference type="InterPro" id="IPR013106">
    <property type="entry name" value="Ig_V-set"/>
</dbReference>
<dbReference type="GeneTree" id="ENSGT00730000111153"/>
<dbReference type="InterPro" id="IPR050413">
    <property type="entry name" value="TCR_beta_variable"/>
</dbReference>
<dbReference type="GO" id="GO:0007166">
    <property type="term" value="P:cell surface receptor signaling pathway"/>
    <property type="evidence" value="ECO:0007669"/>
    <property type="project" value="TreeGrafter"/>
</dbReference>
<evidence type="ECO:0000256" key="5">
    <source>
        <dbReference type="SAM" id="SignalP"/>
    </source>
</evidence>
<dbReference type="Gene3D" id="2.60.40.10">
    <property type="entry name" value="Immunoglobulins"/>
    <property type="match status" value="2"/>
</dbReference>
<protein>
    <recommendedName>
        <fullName evidence="6">Ig-like domain-containing protein</fullName>
    </recommendedName>
</protein>